<dbReference type="Gene3D" id="3.30.200.20">
    <property type="entry name" value="Phosphorylase Kinase, domain 1"/>
    <property type="match status" value="1"/>
</dbReference>
<gene>
    <name evidence="2" type="primary">cotI_1</name>
    <name evidence="2" type="ORF">CPLFYP93_00796</name>
</gene>
<organism evidence="2">
    <name type="scientific">Clostridium paraputrificum</name>
    <dbReference type="NCBI Taxonomy" id="29363"/>
    <lineage>
        <taxon>Bacteria</taxon>
        <taxon>Bacillati</taxon>
        <taxon>Bacillota</taxon>
        <taxon>Clostridia</taxon>
        <taxon>Eubacteriales</taxon>
        <taxon>Clostridiaceae</taxon>
        <taxon>Clostridium</taxon>
    </lineage>
</organism>
<dbReference type="Gene3D" id="3.90.1200.10">
    <property type="match status" value="1"/>
</dbReference>
<sequence length="332" mass="40009">MNEEEIKRIVTFNYNLDIKSIEKVKNTYKVNAKEGIYCVKVIKYKFPHFYFILSAILHLQQRGFNKIPTILKTKGDEYYIELLGRFAYLTEWIPSRESNYDNPIELDLVAQKLGELHECSKGFTITDGMNPRIGWFSWLKVFDTRKDEILDFKHRISQKAHKSNFDKIYLENIECEVNRAEQSVRELSKLNYYELMEKEMFKRGFCHHDYANHNVLIDNKGEINIIDFDYCILDTHIHDLSSLLIRAMKNGKWDKNKAERIINNYCKTSDLTKDELPLMKEFIRFPQGFWQLGIQMYWEQQPWEESFFIERLEKYLNDREEREQFVESFFNV</sequence>
<dbReference type="EMBL" id="CACRTV010000029">
    <property type="protein sequence ID" value="VYT86487.1"/>
    <property type="molecule type" value="Genomic_DNA"/>
</dbReference>
<dbReference type="Pfam" id="PF01636">
    <property type="entry name" value="APH"/>
    <property type="match status" value="1"/>
</dbReference>
<dbReference type="GO" id="GO:0042601">
    <property type="term" value="C:endospore-forming forespore"/>
    <property type="evidence" value="ECO:0007669"/>
    <property type="project" value="TreeGrafter"/>
</dbReference>
<feature type="domain" description="Aminoglycoside phosphotransferase" evidence="1">
    <location>
        <begin position="25"/>
        <end position="250"/>
    </location>
</feature>
<keyword evidence="2" id="KW-0946">Virion</keyword>
<dbReference type="RefSeq" id="WP_156559468.1">
    <property type="nucleotide sequence ID" value="NZ_CACRTV010000029.1"/>
</dbReference>
<evidence type="ECO:0000259" key="1">
    <source>
        <dbReference type="Pfam" id="PF01636"/>
    </source>
</evidence>
<dbReference type="PANTHER" id="PTHR39179:SF1">
    <property type="entry name" value="SPORE COAT PROTEIN I"/>
    <property type="match status" value="1"/>
</dbReference>
<dbReference type="InterPro" id="IPR014255">
    <property type="entry name" value="Spore_coat_CotS"/>
</dbReference>
<dbReference type="PANTHER" id="PTHR39179">
    <property type="entry name" value="SPORE COAT PROTEIN I"/>
    <property type="match status" value="1"/>
</dbReference>
<dbReference type="SUPFAM" id="SSF56112">
    <property type="entry name" value="Protein kinase-like (PK-like)"/>
    <property type="match status" value="1"/>
</dbReference>
<proteinExistence type="predicted"/>
<dbReference type="InterPro" id="IPR011009">
    <property type="entry name" value="Kinase-like_dom_sf"/>
</dbReference>
<dbReference type="InterPro" id="IPR047175">
    <property type="entry name" value="CotS-like"/>
</dbReference>
<dbReference type="NCBIfam" id="TIGR02906">
    <property type="entry name" value="spore_CotS"/>
    <property type="match status" value="1"/>
</dbReference>
<accession>A0A6N3A7Z8</accession>
<protein>
    <submittedName>
        <fullName evidence="2">Spore coat protein I</fullName>
    </submittedName>
</protein>
<dbReference type="AlphaFoldDB" id="A0A6N3A7Z8"/>
<reference evidence="2" key="1">
    <citation type="submission" date="2019-11" db="EMBL/GenBank/DDBJ databases">
        <authorList>
            <person name="Feng L."/>
        </authorList>
    </citation>
    <scope>NUCLEOTIDE SEQUENCE</scope>
    <source>
        <strain evidence="2">CParaputrificumLFYP93</strain>
    </source>
</reference>
<dbReference type="InterPro" id="IPR002575">
    <property type="entry name" value="Aminoglycoside_PTrfase"/>
</dbReference>
<evidence type="ECO:0000313" key="2">
    <source>
        <dbReference type="EMBL" id="VYT86487.1"/>
    </source>
</evidence>
<name>A0A6N3A7Z8_9CLOT</name>
<keyword evidence="2" id="KW-0167">Capsid protein</keyword>